<gene>
    <name evidence="1" type="ORF">LCGC14_0465070</name>
</gene>
<protein>
    <submittedName>
        <fullName evidence="1">Uncharacterized protein</fullName>
    </submittedName>
</protein>
<evidence type="ECO:0000313" key="1">
    <source>
        <dbReference type="EMBL" id="KKN67063.1"/>
    </source>
</evidence>
<name>A0A0F9VMN9_9ZZZZ</name>
<reference evidence="1" key="1">
    <citation type="journal article" date="2015" name="Nature">
        <title>Complex archaea that bridge the gap between prokaryotes and eukaryotes.</title>
        <authorList>
            <person name="Spang A."/>
            <person name="Saw J.H."/>
            <person name="Jorgensen S.L."/>
            <person name="Zaremba-Niedzwiedzka K."/>
            <person name="Martijn J."/>
            <person name="Lind A.E."/>
            <person name="van Eijk R."/>
            <person name="Schleper C."/>
            <person name="Guy L."/>
            <person name="Ettema T.J."/>
        </authorList>
    </citation>
    <scope>NUCLEOTIDE SEQUENCE</scope>
</reference>
<dbReference type="EMBL" id="LAZR01000484">
    <property type="protein sequence ID" value="KKN67063.1"/>
    <property type="molecule type" value="Genomic_DNA"/>
</dbReference>
<comment type="caution">
    <text evidence="1">The sequence shown here is derived from an EMBL/GenBank/DDBJ whole genome shotgun (WGS) entry which is preliminary data.</text>
</comment>
<accession>A0A0F9VMN9</accession>
<sequence length="46" mass="4952">MKPINTLNQTAAAQVAVKPTNRKARMLAKLNTIGKRLALSGAAQYK</sequence>
<organism evidence="1">
    <name type="scientific">marine sediment metagenome</name>
    <dbReference type="NCBI Taxonomy" id="412755"/>
    <lineage>
        <taxon>unclassified sequences</taxon>
        <taxon>metagenomes</taxon>
        <taxon>ecological metagenomes</taxon>
    </lineage>
</organism>
<proteinExistence type="predicted"/>
<dbReference type="AlphaFoldDB" id="A0A0F9VMN9"/>